<dbReference type="Pfam" id="PF12281">
    <property type="entry name" value="NTP_transf_8"/>
    <property type="match status" value="1"/>
</dbReference>
<name>E6PTF1_9ZZZZ</name>
<evidence type="ECO:0000259" key="1">
    <source>
        <dbReference type="Pfam" id="PF12281"/>
    </source>
</evidence>
<proteinExistence type="predicted"/>
<evidence type="ECO:0000313" key="2">
    <source>
        <dbReference type="EMBL" id="CBH98208.1"/>
    </source>
</evidence>
<comment type="caution">
    <text evidence="2">The sequence shown here is derived from an EMBL/GenBank/DDBJ whole genome shotgun (WGS) entry which is preliminary data.</text>
</comment>
<organism evidence="2">
    <name type="scientific">mine drainage metagenome</name>
    <dbReference type="NCBI Taxonomy" id="410659"/>
    <lineage>
        <taxon>unclassified sequences</taxon>
        <taxon>metagenomes</taxon>
        <taxon>ecological metagenomes</taxon>
    </lineage>
</organism>
<protein>
    <recommendedName>
        <fullName evidence="1">Nucleotidyltransferase-like domain-containing protein</fullName>
    </recommendedName>
</protein>
<dbReference type="EMBL" id="CABM01000049">
    <property type="protein sequence ID" value="CBH98208.1"/>
    <property type="molecule type" value="Genomic_DNA"/>
</dbReference>
<accession>E6PTF1</accession>
<gene>
    <name evidence="2" type="ORF">CARN2_3684</name>
</gene>
<reference evidence="2" key="1">
    <citation type="submission" date="2009-10" db="EMBL/GenBank/DDBJ databases">
        <title>Diversity of trophic interactions inside an arsenic-rich microbial ecosystem.</title>
        <authorList>
            <person name="Bertin P.N."/>
            <person name="Heinrich-Salmeron A."/>
            <person name="Pelletier E."/>
            <person name="Goulhen-Chollet F."/>
            <person name="Arsene-Ploetze F."/>
            <person name="Gallien S."/>
            <person name="Calteau A."/>
            <person name="Vallenet D."/>
            <person name="Casiot C."/>
            <person name="Chane-Woon-Ming B."/>
            <person name="Giloteaux L."/>
            <person name="Barakat M."/>
            <person name="Bonnefoy V."/>
            <person name="Bruneel O."/>
            <person name="Chandler M."/>
            <person name="Cleiss J."/>
            <person name="Duran R."/>
            <person name="Elbaz-Poulichet F."/>
            <person name="Fonknechten N."/>
            <person name="Lauga B."/>
            <person name="Mornico D."/>
            <person name="Ortet P."/>
            <person name="Schaeffer C."/>
            <person name="Siguier P."/>
            <person name="Alexander Thil Smith A."/>
            <person name="Van Dorsselaer A."/>
            <person name="Weissenbach J."/>
            <person name="Medigue C."/>
            <person name="Le Paslier D."/>
        </authorList>
    </citation>
    <scope>NUCLEOTIDE SEQUENCE</scope>
</reference>
<sequence>MLPHYHDELSLGAQTAYAELVEQTRALELQTLSGLKGAFHRRLIRGHAYVYFGWRDIDGRLRMAYVGPDDARVNALVQQFDAVKAPRKLAPQAQAAIALGLAATQPKHFRIVQQLSSYGFFRAGGVLVGTHAFIAIGNMLGVRWGAGQRTLDVDFAHAGNNVSIALPADLRLSVHDALTSLEMGLLPIQQLSGQAGAQYRNPSDPELRVDFVTPLTRTSELVQLGELGLALEPLRFMEFVLEATTQAVLAARSGSCLVNIPDPARYAVHKLIVHGERPVSERVKSIKDLEQAAALAHWHLENGMAEQFRLAWADALSRGPGWQRRALTGQRALLARHSGLDTVGLWQPA</sequence>
<dbReference type="AlphaFoldDB" id="E6PTF1"/>
<feature type="domain" description="Nucleotidyltransferase-like" evidence="1">
    <location>
        <begin position="109"/>
        <end position="316"/>
    </location>
</feature>
<dbReference type="InterPro" id="IPR058575">
    <property type="entry name" value="NTP_transf_8_dom"/>
</dbReference>